<dbReference type="EMBL" id="VHQI01000010">
    <property type="protein sequence ID" value="TPW40964.1"/>
    <property type="molecule type" value="Genomic_DNA"/>
</dbReference>
<reference evidence="2 3" key="1">
    <citation type="submission" date="2019-06" db="EMBL/GenBank/DDBJ databases">
        <authorList>
            <person name="Yang Y."/>
        </authorList>
    </citation>
    <scope>NUCLEOTIDE SEQUENCE [LARGE SCALE GENOMIC DNA]</scope>
    <source>
        <strain evidence="2 3">BIT-26</strain>
    </source>
</reference>
<sequence>MIKRILSFIAVALLATCALSACNTFRSFGKDVSRLGGVIARAAN</sequence>
<keyword evidence="1" id="KW-0732">Signal</keyword>
<name>A0A506V4Z7_9GAMM</name>
<dbReference type="RefSeq" id="WP_141177126.1">
    <property type="nucleotide sequence ID" value="NZ_JBHUFX010000034.1"/>
</dbReference>
<feature type="chain" id="PRO_5021418116" evidence="1">
    <location>
        <begin position="22"/>
        <end position="44"/>
    </location>
</feature>
<dbReference type="Proteomes" id="UP000319523">
    <property type="component" value="Unassembled WGS sequence"/>
</dbReference>
<comment type="caution">
    <text evidence="2">The sequence shown here is derived from an EMBL/GenBank/DDBJ whole genome shotgun (WGS) entry which is preliminary data.</text>
</comment>
<dbReference type="AlphaFoldDB" id="A0A506V4Z7"/>
<protein>
    <submittedName>
        <fullName evidence="2">EncA/B family entericidin</fullName>
    </submittedName>
</protein>
<accession>A0A506V4Z7</accession>
<evidence type="ECO:0000313" key="3">
    <source>
        <dbReference type="Proteomes" id="UP000319523"/>
    </source>
</evidence>
<keyword evidence="3" id="KW-1185">Reference proteome</keyword>
<feature type="signal peptide" evidence="1">
    <location>
        <begin position="1"/>
        <end position="21"/>
    </location>
</feature>
<gene>
    <name evidence="2" type="ORF">FKM52_15805</name>
</gene>
<proteinExistence type="predicted"/>
<evidence type="ECO:0000313" key="2">
    <source>
        <dbReference type="EMBL" id="TPW40964.1"/>
    </source>
</evidence>
<dbReference type="PROSITE" id="PS51257">
    <property type="entry name" value="PROKAR_LIPOPROTEIN"/>
    <property type="match status" value="1"/>
</dbReference>
<organism evidence="2 3">
    <name type="scientific">Mixta tenebrionis</name>
    <dbReference type="NCBI Taxonomy" id="2562439"/>
    <lineage>
        <taxon>Bacteria</taxon>
        <taxon>Pseudomonadati</taxon>
        <taxon>Pseudomonadota</taxon>
        <taxon>Gammaproteobacteria</taxon>
        <taxon>Enterobacterales</taxon>
        <taxon>Erwiniaceae</taxon>
        <taxon>Mixta</taxon>
    </lineage>
</organism>
<dbReference type="OrthoDB" id="9181810at2"/>
<evidence type="ECO:0000256" key="1">
    <source>
        <dbReference type="SAM" id="SignalP"/>
    </source>
</evidence>